<dbReference type="PROSITE" id="PS50043">
    <property type="entry name" value="HTH_LUXR_2"/>
    <property type="match status" value="1"/>
</dbReference>
<evidence type="ECO:0000256" key="1">
    <source>
        <dbReference type="ARBA" id="ARBA00023015"/>
    </source>
</evidence>
<dbReference type="EMBL" id="NOXU01000014">
    <property type="protein sequence ID" value="OYQ37516.1"/>
    <property type="molecule type" value="Genomic_DNA"/>
</dbReference>
<reference evidence="5 6" key="1">
    <citation type="submission" date="2017-07" db="EMBL/GenBank/DDBJ databases">
        <title>Niveispirillum cyanobacteriorum sp. nov., isolated from cyanobacterial aggregates in a eutrophic lake.</title>
        <authorList>
            <person name="Cai H."/>
        </authorList>
    </citation>
    <scope>NUCLEOTIDE SEQUENCE [LARGE SCALE GENOMIC DNA]</scope>
    <source>
        <strain evidence="6">TH1-14</strain>
    </source>
</reference>
<comment type="caution">
    <text evidence="5">The sequence shown here is derived from an EMBL/GenBank/DDBJ whole genome shotgun (WGS) entry which is preliminary data.</text>
</comment>
<dbReference type="Gene3D" id="3.30.450.80">
    <property type="entry name" value="Transcription factor LuxR-like, autoinducer-binding domain"/>
    <property type="match status" value="1"/>
</dbReference>
<dbReference type="PANTHER" id="PTHR44688:SF16">
    <property type="entry name" value="DNA-BINDING TRANSCRIPTIONAL ACTIVATOR DEVR_DOSR"/>
    <property type="match status" value="1"/>
</dbReference>
<dbReference type="InterPro" id="IPR016032">
    <property type="entry name" value="Sig_transdc_resp-reg_C-effctor"/>
</dbReference>
<dbReference type="Pfam" id="PF00196">
    <property type="entry name" value="GerE"/>
    <property type="match status" value="1"/>
</dbReference>
<dbReference type="CDD" id="cd06170">
    <property type="entry name" value="LuxR_C_like"/>
    <property type="match status" value="1"/>
</dbReference>
<dbReference type="Gene3D" id="1.10.10.10">
    <property type="entry name" value="Winged helix-like DNA-binding domain superfamily/Winged helix DNA-binding domain"/>
    <property type="match status" value="1"/>
</dbReference>
<evidence type="ECO:0000313" key="5">
    <source>
        <dbReference type="EMBL" id="OYQ37516.1"/>
    </source>
</evidence>
<name>A0A255Z7T9_9PROT</name>
<dbReference type="PANTHER" id="PTHR44688">
    <property type="entry name" value="DNA-BINDING TRANSCRIPTIONAL ACTIVATOR DEVR_DOSR"/>
    <property type="match status" value="1"/>
</dbReference>
<dbReference type="SUPFAM" id="SSF75516">
    <property type="entry name" value="Pheromone-binding domain of LuxR-like quorum-sensing transcription factors"/>
    <property type="match status" value="1"/>
</dbReference>
<dbReference type="AlphaFoldDB" id="A0A255Z7T9"/>
<dbReference type="InterPro" id="IPR036693">
    <property type="entry name" value="TF_LuxR_autoind-bd_dom_sf"/>
</dbReference>
<dbReference type="InterPro" id="IPR000792">
    <property type="entry name" value="Tscrpt_reg_LuxR_C"/>
</dbReference>
<evidence type="ECO:0000313" key="6">
    <source>
        <dbReference type="Proteomes" id="UP000216998"/>
    </source>
</evidence>
<keyword evidence="3" id="KW-0804">Transcription</keyword>
<dbReference type="PROSITE" id="PS00622">
    <property type="entry name" value="HTH_LUXR_1"/>
    <property type="match status" value="1"/>
</dbReference>
<dbReference type="Pfam" id="PF03472">
    <property type="entry name" value="Autoind_bind"/>
    <property type="match status" value="1"/>
</dbReference>
<dbReference type="OrthoDB" id="7345476at2"/>
<proteinExistence type="predicted"/>
<evidence type="ECO:0000256" key="2">
    <source>
        <dbReference type="ARBA" id="ARBA00023125"/>
    </source>
</evidence>
<dbReference type="PRINTS" id="PR00038">
    <property type="entry name" value="HTHLUXR"/>
</dbReference>
<keyword evidence="2" id="KW-0238">DNA-binding</keyword>
<evidence type="ECO:0000259" key="4">
    <source>
        <dbReference type="PROSITE" id="PS50043"/>
    </source>
</evidence>
<accession>A0A255Z7T9</accession>
<feature type="domain" description="HTH luxR-type" evidence="4">
    <location>
        <begin position="195"/>
        <end position="255"/>
    </location>
</feature>
<gene>
    <name evidence="5" type="ORF">CHU95_01255</name>
</gene>
<evidence type="ECO:0000256" key="3">
    <source>
        <dbReference type="ARBA" id="ARBA00023163"/>
    </source>
</evidence>
<dbReference type="GO" id="GO:0003677">
    <property type="term" value="F:DNA binding"/>
    <property type="evidence" value="ECO:0007669"/>
    <property type="project" value="UniProtKB-KW"/>
</dbReference>
<dbReference type="RefSeq" id="WP_094452922.1">
    <property type="nucleotide sequence ID" value="NZ_NOXU01000014.1"/>
</dbReference>
<organism evidence="5 6">
    <name type="scientific">Niveispirillum lacus</name>
    <dbReference type="NCBI Taxonomy" id="1981099"/>
    <lineage>
        <taxon>Bacteria</taxon>
        <taxon>Pseudomonadati</taxon>
        <taxon>Pseudomonadota</taxon>
        <taxon>Alphaproteobacteria</taxon>
        <taxon>Rhodospirillales</taxon>
        <taxon>Azospirillaceae</taxon>
        <taxon>Niveispirillum</taxon>
    </lineage>
</organism>
<dbReference type="GO" id="GO:0006355">
    <property type="term" value="P:regulation of DNA-templated transcription"/>
    <property type="evidence" value="ECO:0007669"/>
    <property type="project" value="InterPro"/>
</dbReference>
<dbReference type="Proteomes" id="UP000216998">
    <property type="component" value="Unassembled WGS sequence"/>
</dbReference>
<dbReference type="InterPro" id="IPR005143">
    <property type="entry name" value="TF_LuxR_autoind-bd_dom"/>
</dbReference>
<dbReference type="InterPro" id="IPR036388">
    <property type="entry name" value="WH-like_DNA-bd_sf"/>
</dbReference>
<dbReference type="SMART" id="SM00421">
    <property type="entry name" value="HTH_LUXR"/>
    <property type="match status" value="1"/>
</dbReference>
<keyword evidence="1" id="KW-0805">Transcription regulation</keyword>
<protein>
    <recommendedName>
        <fullName evidence="4">HTH luxR-type domain-containing protein</fullName>
    </recommendedName>
</protein>
<sequence>MLDLDFLISEVQRAQSLAELTDLLQRVIARFGFQSFNHLDTGRPDAARPFFHGTCPEAWQRCYEDNGFVEADPMVSTARRRRLPFVWGDVALPERRPGPKPLAILAMEAAHDHGYREGYVLPFHTVDGLGRARSALTALFWAEPRPEFAAMMAQHRHELHVFMFYWQERAVDFVWPDPSQGFRSLDGDGMPLVGARLTDRERDVLSWVARGKTTRVVAAILDISAETVETHVKATMSKLGASNRTAAAVRAVQLKLIDV</sequence>
<dbReference type="SUPFAM" id="SSF46894">
    <property type="entry name" value="C-terminal effector domain of the bipartite response regulators"/>
    <property type="match status" value="1"/>
</dbReference>
<keyword evidence="6" id="KW-1185">Reference proteome</keyword>